<evidence type="ECO:0000313" key="14">
    <source>
        <dbReference type="Proteomes" id="UP000231343"/>
    </source>
</evidence>
<evidence type="ECO:0000259" key="12">
    <source>
        <dbReference type="PROSITE" id="PS50106"/>
    </source>
</evidence>
<feature type="transmembrane region" description="Helical" evidence="11">
    <location>
        <begin position="6"/>
        <end position="26"/>
    </location>
</feature>
<dbReference type="PANTHER" id="PTHR42837">
    <property type="entry name" value="REGULATOR OF SIGMA-E PROTEASE RSEP"/>
    <property type="match status" value="1"/>
</dbReference>
<protein>
    <recommendedName>
        <fullName evidence="11">Zinc metalloprotease</fullName>
        <ecNumber evidence="11">3.4.24.-</ecNumber>
    </recommendedName>
</protein>
<evidence type="ECO:0000256" key="9">
    <source>
        <dbReference type="ARBA" id="ARBA00023049"/>
    </source>
</evidence>
<comment type="cofactor">
    <cofactor evidence="1 11">
        <name>Zn(2+)</name>
        <dbReference type="ChEBI" id="CHEBI:29105"/>
    </cofactor>
</comment>
<dbReference type="GO" id="GO:0004222">
    <property type="term" value="F:metalloendopeptidase activity"/>
    <property type="evidence" value="ECO:0007669"/>
    <property type="project" value="InterPro"/>
</dbReference>
<keyword evidence="5 11" id="KW-0812">Transmembrane</keyword>
<dbReference type="InterPro" id="IPR004387">
    <property type="entry name" value="Pept_M50_Zn"/>
</dbReference>
<dbReference type="Proteomes" id="UP000231343">
    <property type="component" value="Unassembled WGS sequence"/>
</dbReference>
<feature type="transmembrane region" description="Helical" evidence="11">
    <location>
        <begin position="96"/>
        <end position="123"/>
    </location>
</feature>
<evidence type="ECO:0000256" key="3">
    <source>
        <dbReference type="ARBA" id="ARBA00007931"/>
    </source>
</evidence>
<comment type="similarity">
    <text evidence="3 11">Belongs to the peptidase M50B family.</text>
</comment>
<comment type="subcellular location">
    <subcellularLocation>
        <location evidence="2">Membrane</location>
        <topology evidence="2">Multi-pass membrane protein</topology>
    </subcellularLocation>
</comment>
<dbReference type="CDD" id="cd06163">
    <property type="entry name" value="S2P-M50_PDZ_RseP-like"/>
    <property type="match status" value="1"/>
</dbReference>
<evidence type="ECO:0000256" key="10">
    <source>
        <dbReference type="ARBA" id="ARBA00023136"/>
    </source>
</evidence>
<evidence type="ECO:0000256" key="5">
    <source>
        <dbReference type="ARBA" id="ARBA00022692"/>
    </source>
</evidence>
<dbReference type="Pfam" id="PF17820">
    <property type="entry name" value="PDZ_6"/>
    <property type="match status" value="1"/>
</dbReference>
<dbReference type="PROSITE" id="PS50106">
    <property type="entry name" value="PDZ"/>
    <property type="match status" value="1"/>
</dbReference>
<sequence length="348" mass="37699">MLLTIISFLFVFTIIAVVHELGHLYFSKRAGIRVHEFGLGFGPTIWQIKKDNTVYKLNLLPILGYVKIAGIDTDDPAEKETPESEKYQAKSVGKKFMSIFAGPMTNLILGFVIFFLVFAIMGIPKGISNEISTIQPGSEAAEVGLNIGDKLVAIDGVNYASPDKAIEKIHQSAGKKLALTIGRGAETLVVAATPKYHPKMKMGLIGFALKPLYEKINPIKAVYFGAKETVVLSLTIFSILGRLLVGKIGIGDLAGPVGIAQITGQYAQGGMLSLMGFIAFFSVNVAILNLLPIPALDGGRLVFVIIEAIFRKPVPIETENKIHGIAMYALLSLMAVLTVHDLMRIFIK</sequence>
<feature type="transmembrane region" description="Helical" evidence="11">
    <location>
        <begin position="230"/>
        <end position="250"/>
    </location>
</feature>
<dbReference type="EC" id="3.4.24.-" evidence="11"/>
<reference evidence="13 14" key="1">
    <citation type="submission" date="2017-09" db="EMBL/GenBank/DDBJ databases">
        <title>Depth-based differentiation of microbial function through sediment-hosted aquifers and enrichment of novel symbionts in the deep terrestrial subsurface.</title>
        <authorList>
            <person name="Probst A.J."/>
            <person name="Ladd B."/>
            <person name="Jarett J.K."/>
            <person name="Geller-Mcgrath D.E."/>
            <person name="Sieber C.M."/>
            <person name="Emerson J.B."/>
            <person name="Anantharaman K."/>
            <person name="Thomas B.C."/>
            <person name="Malmstrom R."/>
            <person name="Stieglmeier M."/>
            <person name="Klingl A."/>
            <person name="Woyke T."/>
            <person name="Ryan C.M."/>
            <person name="Banfield J.F."/>
        </authorList>
    </citation>
    <scope>NUCLEOTIDE SEQUENCE [LARGE SCALE GENOMIC DNA]</scope>
    <source>
        <strain evidence="13">CG08_land_8_20_14_0_20_45_16</strain>
    </source>
</reference>
<dbReference type="InterPro" id="IPR041489">
    <property type="entry name" value="PDZ_6"/>
</dbReference>
<evidence type="ECO:0000256" key="11">
    <source>
        <dbReference type="RuleBase" id="RU362031"/>
    </source>
</evidence>
<dbReference type="InterPro" id="IPR036034">
    <property type="entry name" value="PDZ_sf"/>
</dbReference>
<comment type="caution">
    <text evidence="13">The sequence shown here is derived from an EMBL/GenBank/DDBJ whole genome shotgun (WGS) entry which is preliminary data.</text>
</comment>
<dbReference type="AlphaFoldDB" id="A0A2H0Y1M7"/>
<feature type="transmembrane region" description="Helical" evidence="11">
    <location>
        <begin position="271"/>
        <end position="291"/>
    </location>
</feature>
<keyword evidence="4 13" id="KW-0645">Protease</keyword>
<keyword evidence="6 11" id="KW-0378">Hydrolase</keyword>
<gene>
    <name evidence="13" type="primary">rseP</name>
    <name evidence="13" type="ORF">COT42_00705</name>
</gene>
<dbReference type="Pfam" id="PF02163">
    <property type="entry name" value="Peptidase_M50"/>
    <property type="match status" value="1"/>
</dbReference>
<evidence type="ECO:0000256" key="4">
    <source>
        <dbReference type="ARBA" id="ARBA00022670"/>
    </source>
</evidence>
<feature type="domain" description="PDZ" evidence="12">
    <location>
        <begin position="131"/>
        <end position="185"/>
    </location>
</feature>
<evidence type="ECO:0000256" key="6">
    <source>
        <dbReference type="ARBA" id="ARBA00022801"/>
    </source>
</evidence>
<proteinExistence type="inferred from homology"/>
<dbReference type="Gene3D" id="2.30.42.10">
    <property type="match status" value="1"/>
</dbReference>
<keyword evidence="8 11" id="KW-1133">Transmembrane helix</keyword>
<keyword evidence="7 11" id="KW-0862">Zinc</keyword>
<organism evidence="13 14">
    <name type="scientific">Candidatus Saganbacteria bacterium CG08_land_8_20_14_0_20_45_16</name>
    <dbReference type="NCBI Taxonomy" id="2014293"/>
    <lineage>
        <taxon>Bacteria</taxon>
        <taxon>Bacillati</taxon>
        <taxon>Saganbacteria</taxon>
    </lineage>
</organism>
<dbReference type="InterPro" id="IPR008915">
    <property type="entry name" value="Peptidase_M50"/>
</dbReference>
<dbReference type="EMBL" id="PEYM01000007">
    <property type="protein sequence ID" value="PIS31621.1"/>
    <property type="molecule type" value="Genomic_DNA"/>
</dbReference>
<dbReference type="GO" id="GO:0046872">
    <property type="term" value="F:metal ion binding"/>
    <property type="evidence" value="ECO:0007669"/>
    <property type="project" value="UniProtKB-KW"/>
</dbReference>
<feature type="transmembrane region" description="Helical" evidence="11">
    <location>
        <begin position="325"/>
        <end position="347"/>
    </location>
</feature>
<dbReference type="NCBIfam" id="TIGR00054">
    <property type="entry name" value="RIP metalloprotease RseP"/>
    <property type="match status" value="1"/>
</dbReference>
<evidence type="ECO:0000313" key="13">
    <source>
        <dbReference type="EMBL" id="PIS31621.1"/>
    </source>
</evidence>
<dbReference type="GO" id="GO:0006508">
    <property type="term" value="P:proteolysis"/>
    <property type="evidence" value="ECO:0007669"/>
    <property type="project" value="UniProtKB-KW"/>
</dbReference>
<evidence type="ECO:0000256" key="1">
    <source>
        <dbReference type="ARBA" id="ARBA00001947"/>
    </source>
</evidence>
<name>A0A2H0Y1M7_UNCSA</name>
<dbReference type="SMART" id="SM00228">
    <property type="entry name" value="PDZ"/>
    <property type="match status" value="1"/>
</dbReference>
<evidence type="ECO:0000256" key="7">
    <source>
        <dbReference type="ARBA" id="ARBA00022833"/>
    </source>
</evidence>
<dbReference type="PANTHER" id="PTHR42837:SF2">
    <property type="entry name" value="MEMBRANE METALLOPROTEASE ARASP2, CHLOROPLASTIC-RELATED"/>
    <property type="match status" value="1"/>
</dbReference>
<keyword evidence="11" id="KW-0479">Metal-binding</keyword>
<evidence type="ECO:0000256" key="8">
    <source>
        <dbReference type="ARBA" id="ARBA00022989"/>
    </source>
</evidence>
<dbReference type="SUPFAM" id="SSF50156">
    <property type="entry name" value="PDZ domain-like"/>
    <property type="match status" value="1"/>
</dbReference>
<accession>A0A2H0Y1M7</accession>
<dbReference type="GO" id="GO:0016020">
    <property type="term" value="C:membrane"/>
    <property type="evidence" value="ECO:0007669"/>
    <property type="project" value="UniProtKB-SubCell"/>
</dbReference>
<dbReference type="InterPro" id="IPR001478">
    <property type="entry name" value="PDZ"/>
</dbReference>
<keyword evidence="10 11" id="KW-0472">Membrane</keyword>
<keyword evidence="9 11" id="KW-0482">Metalloprotease</keyword>
<evidence type="ECO:0000256" key="2">
    <source>
        <dbReference type="ARBA" id="ARBA00004141"/>
    </source>
</evidence>